<feature type="domain" description="SsuA/THI5-like" evidence="1">
    <location>
        <begin position="2"/>
        <end position="194"/>
    </location>
</feature>
<dbReference type="Proteomes" id="UP000488956">
    <property type="component" value="Unassembled WGS sequence"/>
</dbReference>
<dbReference type="EMBL" id="QXFX01000075">
    <property type="protein sequence ID" value="KAE9133836.1"/>
    <property type="molecule type" value="Genomic_DNA"/>
</dbReference>
<sequence>MQQNYYKEAGLEMTIQSGGPQVSGVQLVASGKADFAMAHADEVLMARAQGIPVVAVASVLQTNPIAFLYHNENKLANIKDLSGKTVYILPGQPFWNYILNTQGVSDVKEVAYTGSLANFILDKTSFNQGYVTNEPFSLITEGVESGSVLIADATGYNPYACMLITTEKNIQDKPEIVQAYVEASLKGWNYYKDHYKEVNPYIKTFNPDATLDWLNYGAEKVIELTWTGDANEHGVGYMSAERWTTLAKQMYEGKVIDKELDASGAFTTRFISQ</sequence>
<name>A0A6G0LXF9_9STRA</name>
<dbReference type="Gene3D" id="3.40.190.10">
    <property type="entry name" value="Periplasmic binding protein-like II"/>
    <property type="match status" value="2"/>
</dbReference>
<dbReference type="InterPro" id="IPR027939">
    <property type="entry name" value="NMT1/THI5"/>
</dbReference>
<dbReference type="InterPro" id="IPR015168">
    <property type="entry name" value="SsuA/THI5"/>
</dbReference>
<organism evidence="2 3">
    <name type="scientific">Phytophthora fragariae</name>
    <dbReference type="NCBI Taxonomy" id="53985"/>
    <lineage>
        <taxon>Eukaryota</taxon>
        <taxon>Sar</taxon>
        <taxon>Stramenopiles</taxon>
        <taxon>Oomycota</taxon>
        <taxon>Peronosporomycetes</taxon>
        <taxon>Peronosporales</taxon>
        <taxon>Peronosporaceae</taxon>
        <taxon>Phytophthora</taxon>
    </lineage>
</organism>
<gene>
    <name evidence="2" type="ORF">PF010_g2650</name>
</gene>
<dbReference type="GO" id="GO:0009228">
    <property type="term" value="P:thiamine biosynthetic process"/>
    <property type="evidence" value="ECO:0007669"/>
    <property type="project" value="InterPro"/>
</dbReference>
<dbReference type="AlphaFoldDB" id="A0A6G0LXF9"/>
<evidence type="ECO:0000259" key="1">
    <source>
        <dbReference type="Pfam" id="PF09084"/>
    </source>
</evidence>
<dbReference type="SUPFAM" id="SSF53850">
    <property type="entry name" value="Periplasmic binding protein-like II"/>
    <property type="match status" value="1"/>
</dbReference>
<proteinExistence type="predicted"/>
<accession>A0A6G0LXF9</accession>
<evidence type="ECO:0000313" key="2">
    <source>
        <dbReference type="EMBL" id="KAE9133836.1"/>
    </source>
</evidence>
<dbReference type="GO" id="GO:0009229">
    <property type="term" value="P:thiamine diphosphate biosynthetic process"/>
    <property type="evidence" value="ECO:0007669"/>
    <property type="project" value="UniProtKB-UniPathway"/>
</dbReference>
<protein>
    <recommendedName>
        <fullName evidence="1">SsuA/THI5-like domain-containing protein</fullName>
    </recommendedName>
</protein>
<comment type="caution">
    <text evidence="2">The sequence shown here is derived from an EMBL/GenBank/DDBJ whole genome shotgun (WGS) entry which is preliminary data.</text>
</comment>
<dbReference type="PANTHER" id="PTHR31528">
    <property type="entry name" value="4-AMINO-5-HYDROXYMETHYL-2-METHYLPYRIMIDINE PHOSPHATE SYNTHASE THI11-RELATED"/>
    <property type="match status" value="1"/>
</dbReference>
<dbReference type="UniPathway" id="UPA00060"/>
<reference evidence="2 3" key="1">
    <citation type="submission" date="2018-09" db="EMBL/GenBank/DDBJ databases">
        <title>Genomic investigation of the strawberry pathogen Phytophthora fragariae indicates pathogenicity is determined by transcriptional variation in three key races.</title>
        <authorList>
            <person name="Adams T.M."/>
            <person name="Armitage A.D."/>
            <person name="Sobczyk M.K."/>
            <person name="Bates H.J."/>
            <person name="Dunwell J.M."/>
            <person name="Nellist C.F."/>
            <person name="Harrison R.J."/>
        </authorList>
    </citation>
    <scope>NUCLEOTIDE SEQUENCE [LARGE SCALE GENOMIC DNA]</scope>
    <source>
        <strain evidence="2 3">ONT-3</strain>
    </source>
</reference>
<dbReference type="PANTHER" id="PTHR31528:SF3">
    <property type="entry name" value="THIAMINE BIOSYNTHESIS PROTEIN HI_0357-RELATED"/>
    <property type="match status" value="1"/>
</dbReference>
<dbReference type="Pfam" id="PF09084">
    <property type="entry name" value="NMT1"/>
    <property type="match status" value="1"/>
</dbReference>
<evidence type="ECO:0000313" key="3">
    <source>
        <dbReference type="Proteomes" id="UP000488956"/>
    </source>
</evidence>